<accession>A0A7Y0AET8</accession>
<feature type="chain" id="PRO_5031319484" description="Tetratricopeptide repeat protein" evidence="2">
    <location>
        <begin position="27"/>
        <end position="244"/>
    </location>
</feature>
<comment type="caution">
    <text evidence="3">The sequence shown here is derived from an EMBL/GenBank/DDBJ whole genome shotgun (WGS) entry which is preliminary data.</text>
</comment>
<gene>
    <name evidence="3" type="ORF">HHL22_12540</name>
</gene>
<dbReference type="InterPro" id="IPR019734">
    <property type="entry name" value="TPR_rpt"/>
</dbReference>
<feature type="repeat" description="TPR" evidence="1">
    <location>
        <begin position="79"/>
        <end position="112"/>
    </location>
</feature>
<keyword evidence="1" id="KW-0802">TPR repeat</keyword>
<dbReference type="AlphaFoldDB" id="A0A7Y0AET8"/>
<name>A0A7Y0AET8_9BACT</name>
<dbReference type="RefSeq" id="WP_169531697.1">
    <property type="nucleotide sequence ID" value="NZ_JABBGH010000002.1"/>
</dbReference>
<proteinExistence type="predicted"/>
<dbReference type="Gene3D" id="1.25.40.10">
    <property type="entry name" value="Tetratricopeptide repeat domain"/>
    <property type="match status" value="1"/>
</dbReference>
<dbReference type="InterPro" id="IPR011990">
    <property type="entry name" value="TPR-like_helical_dom_sf"/>
</dbReference>
<evidence type="ECO:0000256" key="1">
    <source>
        <dbReference type="PROSITE-ProRule" id="PRU00339"/>
    </source>
</evidence>
<protein>
    <recommendedName>
        <fullName evidence="5">Tetratricopeptide repeat protein</fullName>
    </recommendedName>
</protein>
<evidence type="ECO:0000313" key="3">
    <source>
        <dbReference type="EMBL" id="NML66033.1"/>
    </source>
</evidence>
<dbReference type="PROSITE" id="PS50005">
    <property type="entry name" value="TPR"/>
    <property type="match status" value="1"/>
</dbReference>
<organism evidence="3 4">
    <name type="scientific">Hymenobacter polaris</name>
    <dbReference type="NCBI Taxonomy" id="2682546"/>
    <lineage>
        <taxon>Bacteria</taxon>
        <taxon>Pseudomonadati</taxon>
        <taxon>Bacteroidota</taxon>
        <taxon>Cytophagia</taxon>
        <taxon>Cytophagales</taxon>
        <taxon>Hymenobacteraceae</taxon>
        <taxon>Hymenobacter</taxon>
    </lineage>
</organism>
<dbReference type="SUPFAM" id="SSF48452">
    <property type="entry name" value="TPR-like"/>
    <property type="match status" value="1"/>
</dbReference>
<keyword evidence="2" id="KW-0732">Signal</keyword>
<feature type="signal peptide" evidence="2">
    <location>
        <begin position="1"/>
        <end position="26"/>
    </location>
</feature>
<dbReference type="Proteomes" id="UP000559626">
    <property type="component" value="Unassembled WGS sequence"/>
</dbReference>
<reference evidence="3 4" key="1">
    <citation type="submission" date="2020-04" db="EMBL/GenBank/DDBJ databases">
        <title>Hymenobacter polaris sp. nov., isolated from Arctic soil.</title>
        <authorList>
            <person name="Dahal R.H."/>
        </authorList>
    </citation>
    <scope>NUCLEOTIDE SEQUENCE [LARGE SCALE GENOMIC DNA]</scope>
    <source>
        <strain evidence="3 4">RP-2-7</strain>
    </source>
</reference>
<evidence type="ECO:0000313" key="4">
    <source>
        <dbReference type="Proteomes" id="UP000559626"/>
    </source>
</evidence>
<evidence type="ECO:0000256" key="2">
    <source>
        <dbReference type="SAM" id="SignalP"/>
    </source>
</evidence>
<dbReference type="EMBL" id="JABBGH010000002">
    <property type="protein sequence ID" value="NML66033.1"/>
    <property type="molecule type" value="Genomic_DNA"/>
</dbReference>
<keyword evidence="4" id="KW-1185">Reference proteome</keyword>
<sequence length="244" mass="26182">MNSPTRRGRAALLLLALGAAAQPALAQKKGKNEPAPTATGPQRLQPLFGGVSPAQAQQVIGAAVLADIDRSFASRPEASRFFSQKGYEYLQENQPDTAAVRFNLAYALDPKNADAYRGLAVLVSQRPNPSPEAIQALLAQGLAVAPADSRLLNDAATNTLTRYEQTKKKKDLTLAADYAQRALAADSTNANAWQTSARVKYFQEDYAGAWQAVHKGQSYSLGSLDFGFLTQLMAKAPDPDGKFK</sequence>
<evidence type="ECO:0008006" key="5">
    <source>
        <dbReference type="Google" id="ProtNLM"/>
    </source>
</evidence>